<gene>
    <name evidence="1" type="ORF">LCGC14_2303940</name>
</gene>
<dbReference type="EMBL" id="LAZR01032543">
    <property type="protein sequence ID" value="KKL50593.1"/>
    <property type="molecule type" value="Genomic_DNA"/>
</dbReference>
<comment type="caution">
    <text evidence="1">The sequence shown here is derived from an EMBL/GenBank/DDBJ whole genome shotgun (WGS) entry which is preliminary data.</text>
</comment>
<accession>A0A0F9CML8</accession>
<proteinExistence type="predicted"/>
<sequence length="76" mass="8721">MSSRATLWHLPDKSIVLSETARFSAQLAGSLRASIRPPSERYRNWIVDVHAARQLSNYPIGVYIELYVRYVLTLIC</sequence>
<dbReference type="AlphaFoldDB" id="A0A0F9CML8"/>
<name>A0A0F9CML8_9ZZZZ</name>
<reference evidence="1" key="1">
    <citation type="journal article" date="2015" name="Nature">
        <title>Complex archaea that bridge the gap between prokaryotes and eukaryotes.</title>
        <authorList>
            <person name="Spang A."/>
            <person name="Saw J.H."/>
            <person name="Jorgensen S.L."/>
            <person name="Zaremba-Niedzwiedzka K."/>
            <person name="Martijn J."/>
            <person name="Lind A.E."/>
            <person name="van Eijk R."/>
            <person name="Schleper C."/>
            <person name="Guy L."/>
            <person name="Ettema T.J."/>
        </authorList>
    </citation>
    <scope>NUCLEOTIDE SEQUENCE</scope>
</reference>
<evidence type="ECO:0000313" key="1">
    <source>
        <dbReference type="EMBL" id="KKL50593.1"/>
    </source>
</evidence>
<protein>
    <submittedName>
        <fullName evidence="1">Uncharacterized protein</fullName>
    </submittedName>
</protein>
<organism evidence="1">
    <name type="scientific">marine sediment metagenome</name>
    <dbReference type="NCBI Taxonomy" id="412755"/>
    <lineage>
        <taxon>unclassified sequences</taxon>
        <taxon>metagenomes</taxon>
        <taxon>ecological metagenomes</taxon>
    </lineage>
</organism>